<protein>
    <submittedName>
        <fullName evidence="1">Uncharacterized protein</fullName>
    </submittedName>
</protein>
<gene>
    <name evidence="1" type="ORF">METZ01_LOCUS266211</name>
</gene>
<dbReference type="AlphaFoldDB" id="A0A382JQR7"/>
<feature type="non-terminal residue" evidence="1">
    <location>
        <position position="1"/>
    </location>
</feature>
<proteinExistence type="predicted"/>
<evidence type="ECO:0000313" key="1">
    <source>
        <dbReference type="EMBL" id="SVC13357.1"/>
    </source>
</evidence>
<organism evidence="1">
    <name type="scientific">marine metagenome</name>
    <dbReference type="NCBI Taxonomy" id="408172"/>
    <lineage>
        <taxon>unclassified sequences</taxon>
        <taxon>metagenomes</taxon>
        <taxon>ecological metagenomes</taxon>
    </lineage>
</organism>
<reference evidence="1" key="1">
    <citation type="submission" date="2018-05" db="EMBL/GenBank/DDBJ databases">
        <authorList>
            <person name="Lanie J.A."/>
            <person name="Ng W.-L."/>
            <person name="Kazmierczak K.M."/>
            <person name="Andrzejewski T.M."/>
            <person name="Davidsen T.M."/>
            <person name="Wayne K.J."/>
            <person name="Tettelin H."/>
            <person name="Glass J.I."/>
            <person name="Rusch D."/>
            <person name="Podicherti R."/>
            <person name="Tsui H.-C.T."/>
            <person name="Winkler M.E."/>
        </authorList>
    </citation>
    <scope>NUCLEOTIDE SEQUENCE</scope>
</reference>
<accession>A0A382JQR7</accession>
<sequence length="108" mass="12776">RRVIALMGGELPISKPVITGPEELGIRVSLDPVSGLITISENKRSRERYRMQEKFLKQFHHFQNMEERISREKPSVRRSRMEESFYRSQEFFHRAILAMKAIEEAEAR</sequence>
<dbReference type="EMBL" id="UINC01075307">
    <property type="protein sequence ID" value="SVC13357.1"/>
    <property type="molecule type" value="Genomic_DNA"/>
</dbReference>
<name>A0A382JQR7_9ZZZZ</name>